<dbReference type="InterPro" id="IPR051469">
    <property type="entry name" value="FliN/MopA/SpaO"/>
</dbReference>
<feature type="domain" description="Flagellar motor switch protein FliN-like C-terminal" evidence="8">
    <location>
        <begin position="38"/>
        <end position="108"/>
    </location>
</feature>
<dbReference type="RefSeq" id="WP_116208678.1">
    <property type="nucleotide sequence ID" value="NZ_QUNR01000004.1"/>
</dbReference>
<dbReference type="Proteomes" id="UP000256774">
    <property type="component" value="Unassembled WGS sequence"/>
</dbReference>
<dbReference type="GO" id="GO:0009425">
    <property type="term" value="C:bacterial-type flagellum basal body"/>
    <property type="evidence" value="ECO:0007669"/>
    <property type="project" value="UniProtKB-SubCell"/>
</dbReference>
<evidence type="ECO:0000313" key="9">
    <source>
        <dbReference type="EMBL" id="REH36721.1"/>
    </source>
</evidence>
<dbReference type="GO" id="GO:0005886">
    <property type="term" value="C:plasma membrane"/>
    <property type="evidence" value="ECO:0007669"/>
    <property type="project" value="UniProtKB-SubCell"/>
</dbReference>
<evidence type="ECO:0000256" key="3">
    <source>
        <dbReference type="ARBA" id="ARBA00022475"/>
    </source>
</evidence>
<dbReference type="PRINTS" id="PR00956">
    <property type="entry name" value="FLGMOTORFLIN"/>
</dbReference>
<dbReference type="InterPro" id="IPR001543">
    <property type="entry name" value="FliN-like_C"/>
</dbReference>
<name>A0A3E0H1T0_9GAMM</name>
<dbReference type="PANTHER" id="PTHR43484">
    <property type="match status" value="1"/>
</dbReference>
<dbReference type="InterPro" id="IPR012826">
    <property type="entry name" value="FliN"/>
</dbReference>
<comment type="similarity">
    <text evidence="1 7">Belongs to the FliN/MopA/SpaO family.</text>
</comment>
<evidence type="ECO:0000256" key="6">
    <source>
        <dbReference type="ARBA" id="ARBA00023136"/>
    </source>
</evidence>
<comment type="caution">
    <text evidence="9">The sequence shown here is derived from an EMBL/GenBank/DDBJ whole genome shotgun (WGS) entry which is preliminary data.</text>
</comment>
<dbReference type="GO" id="GO:0006935">
    <property type="term" value="P:chemotaxis"/>
    <property type="evidence" value="ECO:0007669"/>
    <property type="project" value="UniProtKB-KW"/>
</dbReference>
<keyword evidence="5 7" id="KW-0283">Flagellar rotation</keyword>
<dbReference type="InterPro" id="IPR001172">
    <property type="entry name" value="FliN_T3SS_HrcQb"/>
</dbReference>
<dbReference type="PANTHER" id="PTHR43484:SF1">
    <property type="entry name" value="FLAGELLAR MOTOR SWITCH PROTEIN FLIN"/>
    <property type="match status" value="1"/>
</dbReference>
<evidence type="ECO:0000259" key="8">
    <source>
        <dbReference type="Pfam" id="PF01052"/>
    </source>
</evidence>
<keyword evidence="7" id="KW-0975">Bacterial flagellum</keyword>
<evidence type="ECO:0000256" key="2">
    <source>
        <dbReference type="ARBA" id="ARBA00021897"/>
    </source>
</evidence>
<sequence length="118" mass="12720">MSEHEIPDNDEVQAAAFGELQSQPAAASASAPNVNLDMILDVNVTVSIEVGRARMSISDLLKLSQGAIIELDRMAGEPLDVLVNGTLVARGEIVVVKDKFGIMLTEVVSPEERVRRLH</sequence>
<evidence type="ECO:0000256" key="1">
    <source>
        <dbReference type="ARBA" id="ARBA00009226"/>
    </source>
</evidence>
<keyword evidence="9" id="KW-0966">Cell projection</keyword>
<comment type="subcellular location">
    <subcellularLocation>
        <location evidence="7">Cell membrane</location>
        <topology evidence="7">Peripheral membrane protein</topology>
        <orientation evidence="7">Cytoplasmic side</orientation>
    </subcellularLocation>
    <subcellularLocation>
        <location evidence="7">Bacterial flagellum basal body</location>
    </subcellularLocation>
</comment>
<dbReference type="Gene3D" id="2.30.330.10">
    <property type="entry name" value="SpoA-like"/>
    <property type="match status" value="1"/>
</dbReference>
<keyword evidence="9" id="KW-0969">Cilium</keyword>
<proteinExistence type="inferred from homology"/>
<dbReference type="InterPro" id="IPR036429">
    <property type="entry name" value="SpoA-like_sf"/>
</dbReference>
<evidence type="ECO:0000313" key="10">
    <source>
        <dbReference type="Proteomes" id="UP000256774"/>
    </source>
</evidence>
<gene>
    <name evidence="9" type="ORF">DFR26_1857</name>
</gene>
<keyword evidence="10" id="KW-1185">Reference proteome</keyword>
<comment type="function">
    <text evidence="7">FliN is one of three proteins (FliG, FliN, FliM) that form the rotor-mounted switch complex (C ring), located at the base of the basal body. This complex interacts with the CheY and CheZ chemotaxis proteins, in addition to contacting components of the motor that determine the direction of flagellar rotation.</text>
</comment>
<dbReference type="OrthoDB" id="9773459at2"/>
<dbReference type="GO" id="GO:0003774">
    <property type="term" value="F:cytoskeletal motor activity"/>
    <property type="evidence" value="ECO:0007669"/>
    <property type="project" value="UniProtKB-UniRule"/>
</dbReference>
<dbReference type="EMBL" id="QUNR01000004">
    <property type="protein sequence ID" value="REH36721.1"/>
    <property type="molecule type" value="Genomic_DNA"/>
</dbReference>
<dbReference type="SUPFAM" id="SSF101801">
    <property type="entry name" value="Surface presentation of antigens (SPOA)"/>
    <property type="match status" value="1"/>
</dbReference>
<dbReference type="NCBIfam" id="TIGR02480">
    <property type="entry name" value="fliN"/>
    <property type="match status" value="1"/>
</dbReference>
<evidence type="ECO:0000256" key="7">
    <source>
        <dbReference type="RuleBase" id="RU362074"/>
    </source>
</evidence>
<dbReference type="AlphaFoldDB" id="A0A3E0H1T0"/>
<keyword evidence="4 7" id="KW-0145">Chemotaxis</keyword>
<reference evidence="9 10" key="1">
    <citation type="submission" date="2018-08" db="EMBL/GenBank/DDBJ databases">
        <title>Genomic Encyclopedia of Type Strains, Phase IV (KMG-IV): sequencing the most valuable type-strain genomes for metagenomic binning, comparative biology and taxonomic classification.</title>
        <authorList>
            <person name="Goeker M."/>
        </authorList>
    </citation>
    <scope>NUCLEOTIDE SEQUENCE [LARGE SCALE GENOMIC DNA]</scope>
    <source>
        <strain evidence="9 10">DSM 26022</strain>
    </source>
</reference>
<dbReference type="Pfam" id="PF01052">
    <property type="entry name" value="FliMN_C"/>
    <property type="match status" value="1"/>
</dbReference>
<keyword evidence="9" id="KW-0282">Flagellum</keyword>
<keyword evidence="6 7" id="KW-0472">Membrane</keyword>
<evidence type="ECO:0000256" key="5">
    <source>
        <dbReference type="ARBA" id="ARBA00022779"/>
    </source>
</evidence>
<organism evidence="9 10">
    <name type="scientific">Paraperlucidibaca baekdonensis</name>
    <dbReference type="NCBI Taxonomy" id="748120"/>
    <lineage>
        <taxon>Bacteria</taxon>
        <taxon>Pseudomonadati</taxon>
        <taxon>Pseudomonadota</taxon>
        <taxon>Gammaproteobacteria</taxon>
        <taxon>Moraxellales</taxon>
        <taxon>Moraxellaceae</taxon>
        <taxon>Paraperlucidibaca</taxon>
    </lineage>
</organism>
<protein>
    <recommendedName>
        <fullName evidence="2 7">Flagellar motor switch protein FliN</fullName>
    </recommendedName>
</protein>
<keyword evidence="3 7" id="KW-1003">Cell membrane</keyword>
<accession>A0A3E0H1T0</accession>
<dbReference type="GO" id="GO:0071973">
    <property type="term" value="P:bacterial-type flagellum-dependent cell motility"/>
    <property type="evidence" value="ECO:0007669"/>
    <property type="project" value="UniProtKB-UniRule"/>
</dbReference>
<evidence type="ECO:0000256" key="4">
    <source>
        <dbReference type="ARBA" id="ARBA00022500"/>
    </source>
</evidence>